<proteinExistence type="predicted"/>
<feature type="compositionally biased region" description="Basic and acidic residues" evidence="1">
    <location>
        <begin position="98"/>
        <end position="108"/>
    </location>
</feature>
<name>B9XKA0_PEDPL</name>
<gene>
    <name evidence="3" type="ORF">Cflav_PD2559</name>
</gene>
<feature type="signal peptide" evidence="2">
    <location>
        <begin position="1"/>
        <end position="25"/>
    </location>
</feature>
<accession>B9XKA0</accession>
<evidence type="ECO:0000256" key="1">
    <source>
        <dbReference type="SAM" id="MobiDB-lite"/>
    </source>
</evidence>
<keyword evidence="2" id="KW-0732">Signal</keyword>
<dbReference type="AlphaFoldDB" id="B9XKA0"/>
<keyword evidence="4" id="KW-1185">Reference proteome</keyword>
<organism evidence="3 4">
    <name type="scientific">Pedosphaera parvula (strain Ellin514)</name>
    <dbReference type="NCBI Taxonomy" id="320771"/>
    <lineage>
        <taxon>Bacteria</taxon>
        <taxon>Pseudomonadati</taxon>
        <taxon>Verrucomicrobiota</taxon>
        <taxon>Pedosphaerae</taxon>
        <taxon>Pedosphaerales</taxon>
        <taxon>Pedosphaeraceae</taxon>
        <taxon>Pedosphaera</taxon>
    </lineage>
</organism>
<evidence type="ECO:0000313" key="3">
    <source>
        <dbReference type="EMBL" id="EEF59738.1"/>
    </source>
</evidence>
<comment type="caution">
    <text evidence="3">The sequence shown here is derived from an EMBL/GenBank/DDBJ whole genome shotgun (WGS) entry which is preliminary data.</text>
</comment>
<sequence precursor="true">MKNLTFCIAIIAGFLFSTGLNPAMAADKGAPSSLQTQMEAVNSVTSTPGKMDTALQRIATETGVPIERVRALHKNHPNVQAAGLLVASVLADETKKTPDSFLKEHDAGKSWPSIAEENHVSVDKLSARVERLQQSLNGSK</sequence>
<reference evidence="3 4" key="1">
    <citation type="journal article" date="2011" name="J. Bacteriol.">
        <title>Genome sequence of 'Pedosphaera parvula' Ellin514, an aerobic Verrucomicrobial isolate from pasture soil.</title>
        <authorList>
            <person name="Kant R."/>
            <person name="van Passel M.W."/>
            <person name="Sangwan P."/>
            <person name="Palva A."/>
            <person name="Lucas S."/>
            <person name="Copeland A."/>
            <person name="Lapidus A."/>
            <person name="Glavina Del Rio T."/>
            <person name="Dalin E."/>
            <person name="Tice H."/>
            <person name="Bruce D."/>
            <person name="Goodwin L."/>
            <person name="Pitluck S."/>
            <person name="Chertkov O."/>
            <person name="Larimer F.W."/>
            <person name="Land M.L."/>
            <person name="Hauser L."/>
            <person name="Brettin T.S."/>
            <person name="Detter J.C."/>
            <person name="Han S."/>
            <person name="de Vos W.M."/>
            <person name="Janssen P.H."/>
            <person name="Smidt H."/>
        </authorList>
    </citation>
    <scope>NUCLEOTIDE SEQUENCE [LARGE SCALE GENOMIC DNA]</scope>
    <source>
        <strain evidence="3 4">Ellin514</strain>
    </source>
</reference>
<evidence type="ECO:0000313" key="4">
    <source>
        <dbReference type="Proteomes" id="UP000003688"/>
    </source>
</evidence>
<feature type="region of interest" description="Disordered" evidence="1">
    <location>
        <begin position="98"/>
        <end position="118"/>
    </location>
</feature>
<feature type="chain" id="PRO_5002893065" evidence="2">
    <location>
        <begin position="26"/>
        <end position="140"/>
    </location>
</feature>
<dbReference type="EMBL" id="ABOX02000024">
    <property type="protein sequence ID" value="EEF59738.1"/>
    <property type="molecule type" value="Genomic_DNA"/>
</dbReference>
<protein>
    <submittedName>
        <fullName evidence="3">Uncharacterized protein</fullName>
    </submittedName>
</protein>
<dbReference type="RefSeq" id="WP_007416243.1">
    <property type="nucleotide sequence ID" value="NZ_ABOX02000024.1"/>
</dbReference>
<dbReference type="Proteomes" id="UP000003688">
    <property type="component" value="Unassembled WGS sequence"/>
</dbReference>
<evidence type="ECO:0000256" key="2">
    <source>
        <dbReference type="SAM" id="SignalP"/>
    </source>
</evidence>